<evidence type="ECO:0000256" key="2">
    <source>
        <dbReference type="ARBA" id="ARBA00023043"/>
    </source>
</evidence>
<dbReference type="STRING" id="97972.A0A2V1E2Y9"/>
<name>A0A2V1E2Y9_9PLEO</name>
<dbReference type="AlphaFoldDB" id="A0A2V1E2Y9"/>
<dbReference type="SUPFAM" id="SSF48403">
    <property type="entry name" value="Ankyrin repeat"/>
    <property type="match status" value="1"/>
</dbReference>
<gene>
    <name evidence="4" type="ORF">DM02DRAFT_624679</name>
</gene>
<evidence type="ECO:0000256" key="3">
    <source>
        <dbReference type="PROSITE-ProRule" id="PRU00023"/>
    </source>
</evidence>
<dbReference type="Pfam" id="PF12796">
    <property type="entry name" value="Ank_2"/>
    <property type="match status" value="1"/>
</dbReference>
<evidence type="ECO:0000256" key="1">
    <source>
        <dbReference type="ARBA" id="ARBA00022737"/>
    </source>
</evidence>
<dbReference type="InterPro" id="IPR036770">
    <property type="entry name" value="Ankyrin_rpt-contain_sf"/>
</dbReference>
<dbReference type="OrthoDB" id="10252328at2759"/>
<dbReference type="PANTHER" id="PTHR24198">
    <property type="entry name" value="ANKYRIN REPEAT AND PROTEIN KINASE DOMAIN-CONTAINING PROTEIN"/>
    <property type="match status" value="1"/>
</dbReference>
<dbReference type="InterPro" id="IPR002110">
    <property type="entry name" value="Ankyrin_rpt"/>
</dbReference>
<dbReference type="PRINTS" id="PR01415">
    <property type="entry name" value="ANKYRIN"/>
</dbReference>
<dbReference type="PROSITE" id="PS50088">
    <property type="entry name" value="ANK_REPEAT"/>
    <property type="match status" value="3"/>
</dbReference>
<proteinExistence type="predicted"/>
<dbReference type="PANTHER" id="PTHR24198:SF193">
    <property type="match status" value="1"/>
</dbReference>
<protein>
    <submittedName>
        <fullName evidence="4">Ankyrin</fullName>
    </submittedName>
</protein>
<accession>A0A2V1E2Y9</accession>
<feature type="repeat" description="ANK" evidence="3">
    <location>
        <begin position="208"/>
        <end position="235"/>
    </location>
</feature>
<keyword evidence="2 3" id="KW-0040">ANK repeat</keyword>
<dbReference type="PROSITE" id="PS50297">
    <property type="entry name" value="ANK_REP_REGION"/>
    <property type="match status" value="2"/>
</dbReference>
<reference evidence="4 5" key="1">
    <citation type="journal article" date="2018" name="Sci. Rep.">
        <title>Comparative genomics provides insights into the lifestyle and reveals functional heterogeneity of dark septate endophytic fungi.</title>
        <authorList>
            <person name="Knapp D.G."/>
            <person name="Nemeth J.B."/>
            <person name="Barry K."/>
            <person name="Hainaut M."/>
            <person name="Henrissat B."/>
            <person name="Johnson J."/>
            <person name="Kuo A."/>
            <person name="Lim J.H.P."/>
            <person name="Lipzen A."/>
            <person name="Nolan M."/>
            <person name="Ohm R.A."/>
            <person name="Tamas L."/>
            <person name="Grigoriev I.V."/>
            <person name="Spatafora J.W."/>
            <person name="Nagy L.G."/>
            <person name="Kovacs G.M."/>
        </authorList>
    </citation>
    <scope>NUCLEOTIDE SEQUENCE [LARGE SCALE GENOMIC DNA]</scope>
    <source>
        <strain evidence="4 5">DSE2036</strain>
    </source>
</reference>
<feature type="repeat" description="ANK" evidence="3">
    <location>
        <begin position="108"/>
        <end position="140"/>
    </location>
</feature>
<sequence length="286" mass="30544">MSLLMTLNEDWAVMTDREDAPQLLIGFAAADLNAATLDEHISTPIAKACAGGYTNVVQVLLALDKSLLEWTSRKTGATLLRIAAFHGQNQIVKILIGYGMDAQATDLNGATPLSAAASGGHLEVLKSLIKNGPRVKRQKESYAGWRMIYFAAHHGYSDVIEYLISQGENIRSVTIKSCSPGPLVAATGYISAIGLLLKKGLRVELRMIHCAAAQGQAGVVKYLIDQGADLQISPQEPGECGESGPVLVQSGLGVDERTPNGSATEFRLIHEAARDGSIEVLKYLFA</sequence>
<dbReference type="Proteomes" id="UP000244855">
    <property type="component" value="Unassembled WGS sequence"/>
</dbReference>
<dbReference type="Gene3D" id="1.25.40.20">
    <property type="entry name" value="Ankyrin repeat-containing domain"/>
    <property type="match status" value="1"/>
</dbReference>
<evidence type="ECO:0000313" key="4">
    <source>
        <dbReference type="EMBL" id="PVI04898.1"/>
    </source>
</evidence>
<dbReference type="Pfam" id="PF00023">
    <property type="entry name" value="Ank"/>
    <property type="match status" value="1"/>
</dbReference>
<feature type="repeat" description="ANK" evidence="3">
    <location>
        <begin position="75"/>
        <end position="107"/>
    </location>
</feature>
<keyword evidence="1" id="KW-0677">Repeat</keyword>
<evidence type="ECO:0000313" key="5">
    <source>
        <dbReference type="Proteomes" id="UP000244855"/>
    </source>
</evidence>
<dbReference type="SMART" id="SM00248">
    <property type="entry name" value="ANK"/>
    <property type="match status" value="5"/>
</dbReference>
<keyword evidence="5" id="KW-1185">Reference proteome</keyword>
<dbReference type="EMBL" id="KZ805318">
    <property type="protein sequence ID" value="PVI04898.1"/>
    <property type="molecule type" value="Genomic_DNA"/>
</dbReference>
<organism evidence="4 5">
    <name type="scientific">Periconia macrospinosa</name>
    <dbReference type="NCBI Taxonomy" id="97972"/>
    <lineage>
        <taxon>Eukaryota</taxon>
        <taxon>Fungi</taxon>
        <taxon>Dikarya</taxon>
        <taxon>Ascomycota</taxon>
        <taxon>Pezizomycotina</taxon>
        <taxon>Dothideomycetes</taxon>
        <taxon>Pleosporomycetidae</taxon>
        <taxon>Pleosporales</taxon>
        <taxon>Massarineae</taxon>
        <taxon>Periconiaceae</taxon>
        <taxon>Periconia</taxon>
    </lineage>
</organism>